<dbReference type="PROSITE" id="PS00041">
    <property type="entry name" value="HTH_ARAC_FAMILY_1"/>
    <property type="match status" value="1"/>
</dbReference>
<sequence length="286" mass="33252">MEDFFKYLLPSADDERLGIFISSVGHGTVAPEMVYPDPQHPLGYYFSWEKGRKLTEYQVLYIARGSGVLEIEDRTINVTEGGVMVIPPNIWHRYRPDKSVGWEEYFVGFSGEFASRFLAHSILEDQFYFNSGTSFTLQHLLDSLMDIAKMESVAFQQIASGLLMQFVGHLIKRERKKTGDFDRTKRIVDQAKIFIQSDQYEEEDLKGFCKERGMSYSFFRKLFKDYTGFSPHQYYLNFKILKAKEMLLSTDYQVKEVAYQLGFSSIYYFSRLFKSKTGVSPKAFKG</sequence>
<evidence type="ECO:0000256" key="1">
    <source>
        <dbReference type="ARBA" id="ARBA00023015"/>
    </source>
</evidence>
<dbReference type="PANTHER" id="PTHR43280">
    <property type="entry name" value="ARAC-FAMILY TRANSCRIPTIONAL REGULATOR"/>
    <property type="match status" value="1"/>
</dbReference>
<dbReference type="InterPro" id="IPR020449">
    <property type="entry name" value="Tscrpt_reg_AraC-type_HTH"/>
</dbReference>
<dbReference type="PROSITE" id="PS01124">
    <property type="entry name" value="HTH_ARAC_FAMILY_2"/>
    <property type="match status" value="1"/>
</dbReference>
<dbReference type="InterPro" id="IPR037923">
    <property type="entry name" value="HTH-like"/>
</dbReference>
<evidence type="ECO:0000259" key="4">
    <source>
        <dbReference type="PROSITE" id="PS01124"/>
    </source>
</evidence>
<dbReference type="PANTHER" id="PTHR43280:SF30">
    <property type="entry name" value="MMSAB OPERON REGULATORY PROTEIN"/>
    <property type="match status" value="1"/>
</dbReference>
<reference evidence="5 6" key="1">
    <citation type="submission" date="2021-12" db="EMBL/GenBank/DDBJ databases">
        <title>Genome sequencing of bacteria with rrn-lacking chromosome and rrn-plasmid.</title>
        <authorList>
            <person name="Anda M."/>
            <person name="Iwasaki W."/>
        </authorList>
    </citation>
    <scope>NUCLEOTIDE SEQUENCE [LARGE SCALE GENOMIC DNA]</scope>
    <source>
        <strain evidence="5 6">NBRC 101262</strain>
        <plasmid evidence="5 6">pPP1</plasmid>
    </source>
</reference>
<dbReference type="Pfam" id="PF12833">
    <property type="entry name" value="HTH_18"/>
    <property type="match status" value="1"/>
</dbReference>
<keyword evidence="5" id="KW-0614">Plasmid</keyword>
<dbReference type="Gene3D" id="1.10.10.60">
    <property type="entry name" value="Homeodomain-like"/>
    <property type="match status" value="2"/>
</dbReference>
<dbReference type="InterPro" id="IPR003313">
    <property type="entry name" value="AraC-bd"/>
</dbReference>
<dbReference type="InterPro" id="IPR014710">
    <property type="entry name" value="RmlC-like_jellyroll"/>
</dbReference>
<evidence type="ECO:0000313" key="5">
    <source>
        <dbReference type="EMBL" id="BDD00806.1"/>
    </source>
</evidence>
<dbReference type="InterPro" id="IPR018062">
    <property type="entry name" value="HTH_AraC-typ_CS"/>
</dbReference>
<geneLocation type="plasmid" evidence="5 6">
    <name>pPP1</name>
</geneLocation>
<dbReference type="Proteomes" id="UP001354989">
    <property type="component" value="Plasmid pPP1"/>
</dbReference>
<dbReference type="Gene3D" id="2.60.120.10">
    <property type="entry name" value="Jelly Rolls"/>
    <property type="match status" value="1"/>
</dbReference>
<dbReference type="EMBL" id="AP025293">
    <property type="protein sequence ID" value="BDD00806.1"/>
    <property type="molecule type" value="Genomic_DNA"/>
</dbReference>
<evidence type="ECO:0000313" key="6">
    <source>
        <dbReference type="Proteomes" id="UP001354989"/>
    </source>
</evidence>
<keyword evidence="6" id="KW-1185">Reference proteome</keyword>
<dbReference type="InterPro" id="IPR018060">
    <property type="entry name" value="HTH_AraC"/>
</dbReference>
<proteinExistence type="predicted"/>
<name>A0ABN6LC79_9BACT</name>
<evidence type="ECO:0000256" key="2">
    <source>
        <dbReference type="ARBA" id="ARBA00023125"/>
    </source>
</evidence>
<organism evidence="5 6">
    <name type="scientific">Persicobacter psychrovividus</name>
    <dbReference type="NCBI Taxonomy" id="387638"/>
    <lineage>
        <taxon>Bacteria</taxon>
        <taxon>Pseudomonadati</taxon>
        <taxon>Bacteroidota</taxon>
        <taxon>Cytophagia</taxon>
        <taxon>Cytophagales</taxon>
        <taxon>Persicobacteraceae</taxon>
        <taxon>Persicobacter</taxon>
    </lineage>
</organism>
<dbReference type="SUPFAM" id="SSF46689">
    <property type="entry name" value="Homeodomain-like"/>
    <property type="match status" value="2"/>
</dbReference>
<gene>
    <name evidence="5" type="ORF">PEPS_30860</name>
</gene>
<keyword evidence="1" id="KW-0805">Transcription regulation</keyword>
<dbReference type="SUPFAM" id="SSF51215">
    <property type="entry name" value="Regulatory protein AraC"/>
    <property type="match status" value="1"/>
</dbReference>
<dbReference type="RefSeq" id="WP_332921198.1">
    <property type="nucleotide sequence ID" value="NZ_AP025293.1"/>
</dbReference>
<dbReference type="SMART" id="SM00342">
    <property type="entry name" value="HTH_ARAC"/>
    <property type="match status" value="1"/>
</dbReference>
<keyword evidence="2" id="KW-0238">DNA-binding</keyword>
<dbReference type="PRINTS" id="PR00032">
    <property type="entry name" value="HTHARAC"/>
</dbReference>
<dbReference type="InterPro" id="IPR009057">
    <property type="entry name" value="Homeodomain-like_sf"/>
</dbReference>
<keyword evidence="3" id="KW-0804">Transcription</keyword>
<dbReference type="Pfam" id="PF02311">
    <property type="entry name" value="AraC_binding"/>
    <property type="match status" value="1"/>
</dbReference>
<evidence type="ECO:0000256" key="3">
    <source>
        <dbReference type="ARBA" id="ARBA00023163"/>
    </source>
</evidence>
<accession>A0ABN6LC79</accession>
<protein>
    <submittedName>
        <fullName evidence="5">Transcriptional regulator</fullName>
    </submittedName>
</protein>
<feature type="domain" description="HTH araC/xylS-type" evidence="4">
    <location>
        <begin position="189"/>
        <end position="286"/>
    </location>
</feature>